<evidence type="ECO:0000313" key="3">
    <source>
        <dbReference type="Proteomes" id="UP000256650"/>
    </source>
</evidence>
<accession>A0A3D8IFC5</accession>
<evidence type="ECO:0008006" key="4">
    <source>
        <dbReference type="Google" id="ProtNLM"/>
    </source>
</evidence>
<keyword evidence="1" id="KW-0472">Membrane</keyword>
<dbReference type="Proteomes" id="UP000256650">
    <property type="component" value="Unassembled WGS sequence"/>
</dbReference>
<dbReference type="EMBL" id="NXLS01000002">
    <property type="protein sequence ID" value="RDU63695.1"/>
    <property type="molecule type" value="Genomic_DNA"/>
</dbReference>
<reference evidence="2 3" key="1">
    <citation type="submission" date="2018-04" db="EMBL/GenBank/DDBJ databases">
        <title>Novel Campyloabacter and Helicobacter Species and Strains.</title>
        <authorList>
            <person name="Mannion A.J."/>
            <person name="Shen Z."/>
            <person name="Fox J.G."/>
        </authorList>
    </citation>
    <scope>NUCLEOTIDE SEQUENCE [LARGE SCALE GENOMIC DNA]</scope>
    <source>
        <strain evidence="2 3">MIT 99-5101</strain>
    </source>
</reference>
<evidence type="ECO:0000313" key="2">
    <source>
        <dbReference type="EMBL" id="RDU63695.1"/>
    </source>
</evidence>
<proteinExistence type="predicted"/>
<protein>
    <recommendedName>
        <fullName evidence="4">LPS export ABC transporter periplasmic protein LptC</fullName>
    </recommendedName>
</protein>
<evidence type="ECO:0000256" key="1">
    <source>
        <dbReference type="SAM" id="Phobius"/>
    </source>
</evidence>
<dbReference type="OrthoDB" id="5322295at2"/>
<feature type="transmembrane region" description="Helical" evidence="1">
    <location>
        <begin position="15"/>
        <end position="35"/>
    </location>
</feature>
<dbReference type="GeneID" id="82535134"/>
<dbReference type="AlphaFoldDB" id="A0A3D8IFC5"/>
<name>A0A3D8IFC5_9HELI</name>
<keyword evidence="1" id="KW-0812">Transmembrane</keyword>
<gene>
    <name evidence="2" type="ORF">CQA43_02395</name>
</gene>
<organism evidence="2 3">
    <name type="scientific">Helicobacter ganmani</name>
    <dbReference type="NCBI Taxonomy" id="60246"/>
    <lineage>
        <taxon>Bacteria</taxon>
        <taxon>Pseudomonadati</taxon>
        <taxon>Campylobacterota</taxon>
        <taxon>Epsilonproteobacteria</taxon>
        <taxon>Campylobacterales</taxon>
        <taxon>Helicobacteraceae</taxon>
        <taxon>Helicobacter</taxon>
    </lineage>
</organism>
<keyword evidence="3" id="KW-1185">Reference proteome</keyword>
<sequence length="193" mass="22377">MKSLLKINQLKSGRLIPIFFLSLCVLSLVMVAVLNGKKTQDLKGREKVARFEVFNFEYYRIGAQGVSVVALGKKARENVKGMNELEHFSVTNFTFPSQESQRKEKVLGQENLQSSFALYDNQEIFFPQGVNYQRNKTKFWSQIAQYNPDIKELKGEGEFIVLDENYKIRGQNITYRENKIYAKNIYGILKVKQ</sequence>
<keyword evidence="1" id="KW-1133">Transmembrane helix</keyword>
<comment type="caution">
    <text evidence="2">The sequence shown here is derived from an EMBL/GenBank/DDBJ whole genome shotgun (WGS) entry which is preliminary data.</text>
</comment>
<dbReference type="RefSeq" id="WP_115551026.1">
    <property type="nucleotide sequence ID" value="NZ_CAOOIB010000012.1"/>
</dbReference>